<feature type="transmembrane region" description="Helical" evidence="8">
    <location>
        <begin position="262"/>
        <end position="280"/>
    </location>
</feature>
<evidence type="ECO:0000256" key="4">
    <source>
        <dbReference type="ARBA" id="ARBA00022692"/>
    </source>
</evidence>
<feature type="transmembrane region" description="Helical" evidence="8">
    <location>
        <begin position="64"/>
        <end position="86"/>
    </location>
</feature>
<feature type="transmembrane region" description="Helical" evidence="8">
    <location>
        <begin position="151"/>
        <end position="170"/>
    </location>
</feature>
<feature type="transmembrane region" description="Helical" evidence="8">
    <location>
        <begin position="107"/>
        <end position="131"/>
    </location>
</feature>
<feature type="transmembrane region" description="Helical" evidence="8">
    <location>
        <begin position="182"/>
        <end position="201"/>
    </location>
</feature>
<dbReference type="GO" id="GO:0015179">
    <property type="term" value="F:L-amino acid transmembrane transporter activity"/>
    <property type="evidence" value="ECO:0007669"/>
    <property type="project" value="TreeGrafter"/>
</dbReference>
<comment type="subcellular location">
    <subcellularLocation>
        <location evidence="1">Membrane</location>
        <topology evidence="1">Multi-pass membrane protein</topology>
    </subcellularLocation>
</comment>
<feature type="transmembrane region" description="Helical" evidence="8">
    <location>
        <begin position="221"/>
        <end position="242"/>
    </location>
</feature>
<feature type="transmembrane region" description="Helical" evidence="8">
    <location>
        <begin position="469"/>
        <end position="488"/>
    </location>
</feature>
<reference evidence="10" key="1">
    <citation type="submission" date="2023-07" db="EMBL/GenBank/DDBJ databases">
        <authorList>
            <consortium name="AG Swart"/>
            <person name="Singh M."/>
            <person name="Singh A."/>
            <person name="Seah K."/>
            <person name="Emmerich C."/>
        </authorList>
    </citation>
    <scope>NUCLEOTIDE SEQUENCE</scope>
    <source>
        <strain evidence="10">DP1</strain>
    </source>
</reference>
<proteinExistence type="inferred from homology"/>
<comment type="similarity">
    <text evidence="2">Belongs to the amino acid/polyamine transporter 2 family.</text>
</comment>
<dbReference type="GO" id="GO:0016020">
    <property type="term" value="C:membrane"/>
    <property type="evidence" value="ECO:0007669"/>
    <property type="project" value="UniProtKB-SubCell"/>
</dbReference>
<accession>A0AAD1XCW1</accession>
<keyword evidence="7 8" id="KW-0472">Membrane</keyword>
<keyword evidence="6 8" id="KW-1133">Transmembrane helix</keyword>
<evidence type="ECO:0000256" key="8">
    <source>
        <dbReference type="SAM" id="Phobius"/>
    </source>
</evidence>
<evidence type="ECO:0000256" key="7">
    <source>
        <dbReference type="ARBA" id="ARBA00023136"/>
    </source>
</evidence>
<feature type="transmembrane region" description="Helical" evidence="8">
    <location>
        <begin position="300"/>
        <end position="320"/>
    </location>
</feature>
<dbReference type="PANTHER" id="PTHR22950:SF458">
    <property type="entry name" value="SODIUM-COUPLED NEUTRAL AMINO ACID TRANSPORTER 11-RELATED"/>
    <property type="match status" value="1"/>
</dbReference>
<sequence>MLRVLSDFGGMPISSGPLSNRIGKDGESKESKGVSVFFCMLTLISTRIGGGIIGLPFASQKMGFMMSLLLQLLYIPLGFFSCWLLLEARTITGRASFSDLGIYSYGNISIYIINALIAIGNLGFSVIFFIVFGDVSGNLMTRFGVDEDSFFTSRIFTQSALGFILLYLCIQKHISSLKYSGLFTMFLCFVFVVLFFIHGMVSSHEPGIKADILNTKIDVTFFTAISTIFTSYGFQTAFFTAFQSLKNKTNRNGELADIWTRICIFTIFNVTVMIAYGLYGEDIEKNLLMSISNDSGVLPAVLEVIFILVPALAIPVIFYVGKEAMLIFVDELTRKSYSKQNTKKTPKIDMKVSPDIEAQNEGEKGAQYRVDEEGRDHAPKVEQPSIVPEQSSVDPLEYLKMKNWVYYLVTILCYIICVVTSIAIEDVSIFFGFIGASLGGFALWLGPGSFYIIGVHKEKVKLNTPLKKLAYFFAWGYVFIGLIVFFGLNICNVINLI</sequence>
<dbReference type="PANTHER" id="PTHR22950">
    <property type="entry name" value="AMINO ACID TRANSPORTER"/>
    <property type="match status" value="1"/>
</dbReference>
<keyword evidence="4 8" id="KW-0812">Transmembrane</keyword>
<comment type="caution">
    <text evidence="10">The sequence shown here is derived from an EMBL/GenBank/DDBJ whole genome shotgun (WGS) entry which is preliminary data.</text>
</comment>
<feature type="domain" description="Amino acid transporter transmembrane" evidence="9">
    <location>
        <begin position="35"/>
        <end position="487"/>
    </location>
</feature>
<protein>
    <recommendedName>
        <fullName evidence="9">Amino acid transporter transmembrane domain-containing protein</fullName>
    </recommendedName>
</protein>
<dbReference type="EMBL" id="CAMPGE010007562">
    <property type="protein sequence ID" value="CAI2366477.1"/>
    <property type="molecule type" value="Genomic_DNA"/>
</dbReference>
<evidence type="ECO:0000256" key="5">
    <source>
        <dbReference type="ARBA" id="ARBA00022970"/>
    </source>
</evidence>
<feature type="transmembrane region" description="Helical" evidence="8">
    <location>
        <begin position="34"/>
        <end position="58"/>
    </location>
</feature>
<dbReference type="Proteomes" id="UP001295684">
    <property type="component" value="Unassembled WGS sequence"/>
</dbReference>
<feature type="transmembrane region" description="Helical" evidence="8">
    <location>
        <begin position="404"/>
        <end position="424"/>
    </location>
</feature>
<name>A0AAD1XCW1_EUPCR</name>
<keyword evidence="3" id="KW-0813">Transport</keyword>
<evidence type="ECO:0000313" key="11">
    <source>
        <dbReference type="Proteomes" id="UP001295684"/>
    </source>
</evidence>
<evidence type="ECO:0000256" key="6">
    <source>
        <dbReference type="ARBA" id="ARBA00022989"/>
    </source>
</evidence>
<evidence type="ECO:0000313" key="10">
    <source>
        <dbReference type="EMBL" id="CAI2366477.1"/>
    </source>
</evidence>
<gene>
    <name evidence="10" type="ORF">ECRASSUSDP1_LOCUS7750</name>
</gene>
<dbReference type="Pfam" id="PF01490">
    <property type="entry name" value="Aa_trans"/>
    <property type="match status" value="1"/>
</dbReference>
<evidence type="ECO:0000259" key="9">
    <source>
        <dbReference type="Pfam" id="PF01490"/>
    </source>
</evidence>
<dbReference type="AlphaFoldDB" id="A0AAD1XCW1"/>
<organism evidence="10 11">
    <name type="scientific">Euplotes crassus</name>
    <dbReference type="NCBI Taxonomy" id="5936"/>
    <lineage>
        <taxon>Eukaryota</taxon>
        <taxon>Sar</taxon>
        <taxon>Alveolata</taxon>
        <taxon>Ciliophora</taxon>
        <taxon>Intramacronucleata</taxon>
        <taxon>Spirotrichea</taxon>
        <taxon>Hypotrichia</taxon>
        <taxon>Euplotida</taxon>
        <taxon>Euplotidae</taxon>
        <taxon>Moneuplotes</taxon>
    </lineage>
</organism>
<evidence type="ECO:0000256" key="2">
    <source>
        <dbReference type="ARBA" id="ARBA00008066"/>
    </source>
</evidence>
<feature type="transmembrane region" description="Helical" evidence="8">
    <location>
        <begin position="430"/>
        <end position="453"/>
    </location>
</feature>
<keyword evidence="5" id="KW-0029">Amino-acid transport</keyword>
<keyword evidence="11" id="KW-1185">Reference proteome</keyword>
<dbReference type="InterPro" id="IPR013057">
    <property type="entry name" value="AA_transpt_TM"/>
</dbReference>
<evidence type="ECO:0000256" key="1">
    <source>
        <dbReference type="ARBA" id="ARBA00004141"/>
    </source>
</evidence>
<evidence type="ECO:0000256" key="3">
    <source>
        <dbReference type="ARBA" id="ARBA00022448"/>
    </source>
</evidence>